<gene>
    <name evidence="5" type="ordered locus">MycrhN_4459</name>
</gene>
<dbReference type="STRING" id="710685.MycrhN_4459"/>
<dbReference type="EMBL" id="CP003169">
    <property type="protein sequence ID" value="AEV74952.1"/>
    <property type="molecule type" value="Genomic_DNA"/>
</dbReference>
<reference evidence="5 6" key="1">
    <citation type="submission" date="2011-12" db="EMBL/GenBank/DDBJ databases">
        <title>Complete sequence of Mycobacterium rhodesiae NBB3.</title>
        <authorList>
            <consortium name="US DOE Joint Genome Institute"/>
            <person name="Lucas S."/>
            <person name="Han J."/>
            <person name="Lapidus A."/>
            <person name="Cheng J.-F."/>
            <person name="Goodwin L."/>
            <person name="Pitluck S."/>
            <person name="Peters L."/>
            <person name="Mikhailova N."/>
            <person name="Gu W."/>
            <person name="Detter J.C."/>
            <person name="Han C."/>
            <person name="Tapia R."/>
            <person name="Land M."/>
            <person name="Hauser L."/>
            <person name="Kyrpides N."/>
            <person name="Ivanova N."/>
            <person name="Pagani I."/>
            <person name="Mattes T."/>
            <person name="Holmes A."/>
            <person name="Rutledge P."/>
            <person name="Paulsen I."/>
            <person name="Coleman N."/>
            <person name="Woyke T."/>
        </authorList>
    </citation>
    <scope>NUCLEOTIDE SEQUENCE [LARGE SCALE GENOMIC DNA]</scope>
    <source>
        <strain evidence="5 6">NBB3</strain>
    </source>
</reference>
<dbReference type="HOGENOM" id="CLU_056435_0_0_11"/>
<dbReference type="OrthoDB" id="9786503at2"/>
<name>G8RMU8_MYCRN</name>
<sequence>MVWPFLKGDDMSTPDAKEHWEQHYGERERVWSGRVNARLAEVAPELPVGRALDLGCGEGADSVWLAERGWDVVGVDISDTALQRARSAAEARGVGDRIDFQQHDLSQTFPDGEFDLVSAHFFHSTLPLDRTRIFVRAAEAVKPRGTMLIVDHSGPPPGETKLDHHHHLFVRPEEVVAALDLPDAEWEPAQTRVVERVVTWADREPFTWHDNVIVLRRRSFG</sequence>
<evidence type="ECO:0000313" key="5">
    <source>
        <dbReference type="EMBL" id="AEV74952.1"/>
    </source>
</evidence>
<dbReference type="PANTHER" id="PTHR43464">
    <property type="entry name" value="METHYLTRANSFERASE"/>
    <property type="match status" value="1"/>
</dbReference>
<dbReference type="PANTHER" id="PTHR43464:SF19">
    <property type="entry name" value="UBIQUINONE BIOSYNTHESIS O-METHYLTRANSFERASE, MITOCHONDRIAL"/>
    <property type="match status" value="1"/>
</dbReference>
<dbReference type="AlphaFoldDB" id="G8RMU8"/>
<evidence type="ECO:0000313" key="6">
    <source>
        <dbReference type="Proteomes" id="UP000005442"/>
    </source>
</evidence>
<evidence type="ECO:0000259" key="4">
    <source>
        <dbReference type="Pfam" id="PF13649"/>
    </source>
</evidence>
<dbReference type="PATRIC" id="fig|710685.3.peg.4470"/>
<protein>
    <submittedName>
        <fullName evidence="5">Methyltransferase family protein</fullName>
    </submittedName>
</protein>
<evidence type="ECO:0000256" key="2">
    <source>
        <dbReference type="ARBA" id="ARBA00022679"/>
    </source>
</evidence>
<dbReference type="SUPFAM" id="SSF53335">
    <property type="entry name" value="S-adenosyl-L-methionine-dependent methyltransferases"/>
    <property type="match status" value="1"/>
</dbReference>
<dbReference type="GO" id="GO:0032259">
    <property type="term" value="P:methylation"/>
    <property type="evidence" value="ECO:0007669"/>
    <property type="project" value="UniProtKB-KW"/>
</dbReference>
<accession>G8RMU8</accession>
<keyword evidence="2 5" id="KW-0808">Transferase</keyword>
<dbReference type="Gene3D" id="3.40.50.150">
    <property type="entry name" value="Vaccinia Virus protein VP39"/>
    <property type="match status" value="1"/>
</dbReference>
<dbReference type="Pfam" id="PF13649">
    <property type="entry name" value="Methyltransf_25"/>
    <property type="match status" value="1"/>
</dbReference>
<organism evidence="5 6">
    <name type="scientific">Mycolicibacterium rhodesiae (strain NBB3)</name>
    <name type="common">Mycobacterium rhodesiae</name>
    <dbReference type="NCBI Taxonomy" id="710685"/>
    <lineage>
        <taxon>Bacteria</taxon>
        <taxon>Bacillati</taxon>
        <taxon>Actinomycetota</taxon>
        <taxon>Actinomycetes</taxon>
        <taxon>Mycobacteriales</taxon>
        <taxon>Mycobacteriaceae</taxon>
        <taxon>Mycolicibacterium</taxon>
    </lineage>
</organism>
<dbReference type="InterPro" id="IPR041698">
    <property type="entry name" value="Methyltransf_25"/>
</dbReference>
<dbReference type="Proteomes" id="UP000005442">
    <property type="component" value="Chromosome"/>
</dbReference>
<proteinExistence type="predicted"/>
<dbReference type="CDD" id="cd02440">
    <property type="entry name" value="AdoMet_MTases"/>
    <property type="match status" value="1"/>
</dbReference>
<keyword evidence="3" id="KW-0949">S-adenosyl-L-methionine</keyword>
<evidence type="ECO:0000256" key="1">
    <source>
        <dbReference type="ARBA" id="ARBA00022603"/>
    </source>
</evidence>
<dbReference type="GO" id="GO:0008168">
    <property type="term" value="F:methyltransferase activity"/>
    <property type="evidence" value="ECO:0007669"/>
    <property type="project" value="UniProtKB-KW"/>
</dbReference>
<dbReference type="KEGG" id="mrh:MycrhN_4459"/>
<keyword evidence="1 5" id="KW-0489">Methyltransferase</keyword>
<dbReference type="eggNOG" id="COG2890">
    <property type="taxonomic scope" value="Bacteria"/>
</dbReference>
<evidence type="ECO:0000256" key="3">
    <source>
        <dbReference type="ARBA" id="ARBA00022691"/>
    </source>
</evidence>
<feature type="domain" description="Methyltransferase" evidence="4">
    <location>
        <begin position="52"/>
        <end position="145"/>
    </location>
</feature>
<keyword evidence="6" id="KW-1185">Reference proteome</keyword>
<dbReference type="InterPro" id="IPR029063">
    <property type="entry name" value="SAM-dependent_MTases_sf"/>
</dbReference>